<organism evidence="2 3">
    <name type="scientific">Actinomadura monticuli</name>
    <dbReference type="NCBI Taxonomy" id="3097367"/>
    <lineage>
        <taxon>Bacteria</taxon>
        <taxon>Bacillati</taxon>
        <taxon>Actinomycetota</taxon>
        <taxon>Actinomycetes</taxon>
        <taxon>Streptosporangiales</taxon>
        <taxon>Thermomonosporaceae</taxon>
        <taxon>Actinomadura</taxon>
    </lineage>
</organism>
<protein>
    <submittedName>
        <fullName evidence="2">Uncharacterized protein</fullName>
    </submittedName>
</protein>
<feature type="region of interest" description="Disordered" evidence="1">
    <location>
        <begin position="149"/>
        <end position="171"/>
    </location>
</feature>
<accession>A0ABV4Q4Q6</accession>
<sequence>MATIKDHIGKHWRTYLEIYLAGVVVLGVTQQFFDIQLPAPWRSDPKTRIAVSMPESGQIGRCATIRGTGHAPKGESIWLVQQTMGHGSYYLKPAREEMGGEGRWSVYGQVGDDKGGGLQYAFQAILIDDDWGRWLPAIVTSNGLSTSEIPPHQAASPKVVVTRNADNRPCG</sequence>
<evidence type="ECO:0000313" key="2">
    <source>
        <dbReference type="EMBL" id="MFA1538033.1"/>
    </source>
</evidence>
<dbReference type="RefSeq" id="WP_371947358.1">
    <property type="nucleotide sequence ID" value="NZ_JAXCEI010000001.1"/>
</dbReference>
<keyword evidence="3" id="KW-1185">Reference proteome</keyword>
<proteinExistence type="predicted"/>
<name>A0ABV4Q4Q6_9ACTN</name>
<evidence type="ECO:0000256" key="1">
    <source>
        <dbReference type="SAM" id="MobiDB-lite"/>
    </source>
</evidence>
<reference evidence="2 3" key="1">
    <citation type="submission" date="2023-11" db="EMBL/GenBank/DDBJ databases">
        <title>Actinomadura monticuli sp. nov., isolated from volcanic ash.</title>
        <authorList>
            <person name="Lee S.D."/>
            <person name="Yang H."/>
            <person name="Kim I.S."/>
        </authorList>
    </citation>
    <scope>NUCLEOTIDE SEQUENCE [LARGE SCALE GENOMIC DNA]</scope>
    <source>
        <strain evidence="2 3">DLS-62</strain>
    </source>
</reference>
<comment type="caution">
    <text evidence="2">The sequence shown here is derived from an EMBL/GenBank/DDBJ whole genome shotgun (WGS) entry which is preliminary data.</text>
</comment>
<evidence type="ECO:0000313" key="3">
    <source>
        <dbReference type="Proteomes" id="UP001569963"/>
    </source>
</evidence>
<gene>
    <name evidence="2" type="ORF">SM611_03750</name>
</gene>
<dbReference type="EMBL" id="JAXCEI010000001">
    <property type="protein sequence ID" value="MFA1538033.1"/>
    <property type="molecule type" value="Genomic_DNA"/>
</dbReference>
<dbReference type="Proteomes" id="UP001569963">
    <property type="component" value="Unassembled WGS sequence"/>
</dbReference>